<keyword evidence="6 7" id="KW-0472">Membrane</keyword>
<dbReference type="OrthoDB" id="9811391at2"/>
<dbReference type="PANTHER" id="PTHR30106:SF2">
    <property type="entry name" value="UPF0324 INNER MEMBRANE PROTEIN YEIH"/>
    <property type="match status" value="1"/>
</dbReference>
<dbReference type="eggNOG" id="COG2855">
    <property type="taxonomic scope" value="Bacteria"/>
</dbReference>
<keyword evidence="5 7" id="KW-1133">Transmembrane helix</keyword>
<keyword evidence="3" id="KW-1003">Cell membrane</keyword>
<feature type="transmembrane region" description="Helical" evidence="7">
    <location>
        <begin position="310"/>
        <end position="331"/>
    </location>
</feature>
<feature type="transmembrane region" description="Helical" evidence="7">
    <location>
        <begin position="251"/>
        <end position="272"/>
    </location>
</feature>
<dbReference type="STRING" id="584708.Apau_0718"/>
<dbReference type="PaxDb" id="584708-Apau_0718"/>
<dbReference type="GO" id="GO:0005886">
    <property type="term" value="C:plasma membrane"/>
    <property type="evidence" value="ECO:0007669"/>
    <property type="project" value="UniProtKB-SubCell"/>
</dbReference>
<evidence type="ECO:0000256" key="6">
    <source>
        <dbReference type="ARBA" id="ARBA00023136"/>
    </source>
</evidence>
<dbReference type="NCBIfam" id="TIGR00698">
    <property type="entry name" value="YeiH family putative sulfate export transporter"/>
    <property type="match status" value="1"/>
</dbReference>
<accession>E3CUR6</accession>
<feature type="transmembrane region" description="Helical" evidence="7">
    <location>
        <begin position="71"/>
        <end position="91"/>
    </location>
</feature>
<dbReference type="EMBL" id="CM001022">
    <property type="protein sequence ID" value="EFQ23146.1"/>
    <property type="molecule type" value="Genomic_DNA"/>
</dbReference>
<evidence type="ECO:0000256" key="3">
    <source>
        <dbReference type="ARBA" id="ARBA00022475"/>
    </source>
</evidence>
<dbReference type="RefSeq" id="WP_006300310.1">
    <property type="nucleotide sequence ID" value="NZ_CM001022.1"/>
</dbReference>
<comment type="subcellular location">
    <subcellularLocation>
        <location evidence="1">Cell membrane</location>
        <topology evidence="1">Multi-pass membrane protein</topology>
    </subcellularLocation>
</comment>
<dbReference type="PANTHER" id="PTHR30106">
    <property type="entry name" value="INNER MEMBRANE PROTEIN YEIH-RELATED"/>
    <property type="match status" value="1"/>
</dbReference>
<dbReference type="InterPro" id="IPR018383">
    <property type="entry name" value="UPF0324_pro"/>
</dbReference>
<evidence type="ECO:0000256" key="7">
    <source>
        <dbReference type="SAM" id="Phobius"/>
    </source>
</evidence>
<reference evidence="8 9" key="1">
    <citation type="journal article" date="2010" name="Stand. Genomic Sci.">
        <title>Non-contiguous finished genome sequence of Aminomonas paucivorans type strain (GLU-3).</title>
        <authorList>
            <person name="Pitluck S."/>
            <person name="Yasawong M."/>
            <person name="Held B."/>
            <person name="Lapidus A."/>
            <person name="Nolan M."/>
            <person name="Copeland A."/>
            <person name="Lucas S."/>
            <person name="Del Rio T.G."/>
            <person name="Tice H."/>
            <person name="Cheng J.F."/>
            <person name="Chertkov O."/>
            <person name="Goodwin L."/>
            <person name="Tapia R."/>
            <person name="Han C."/>
            <person name="Liolios K."/>
            <person name="Ivanova N."/>
            <person name="Mavromatis K."/>
            <person name="Ovchinnikova G."/>
            <person name="Pati A."/>
            <person name="Chen A."/>
            <person name="Palaniappan K."/>
            <person name="Land M."/>
            <person name="Hauser L."/>
            <person name="Chang Y.J."/>
            <person name="Jeffries C.D."/>
            <person name="Pukall R."/>
            <person name="Spring S."/>
            <person name="Rohde M."/>
            <person name="Sikorski J."/>
            <person name="Goker M."/>
            <person name="Woyke T."/>
            <person name="Bristow J."/>
            <person name="Eisen J.A."/>
            <person name="Markowitz V."/>
            <person name="Hugenholtz P."/>
            <person name="Kyrpides N.C."/>
            <person name="Klenk H.P."/>
        </authorList>
    </citation>
    <scope>NUCLEOTIDE SEQUENCE [LARGE SCALE GENOMIC DNA]</scope>
    <source>
        <strain evidence="8 9">DSM 12260</strain>
    </source>
</reference>
<keyword evidence="9" id="KW-1185">Reference proteome</keyword>
<dbReference type="AlphaFoldDB" id="E3CUR6"/>
<protein>
    <submittedName>
        <fullName evidence="8">Uncharacterized protein family UPF0324</fullName>
    </submittedName>
</protein>
<sequence length="337" mass="34996">MGGRIPGLAAAACLGLGAWGLGHLDGVRGWGFSSLTLAILGGMLLGNTVYPRWEDRCGPGVQFAQKTLLRWGVVLFGFRLTLGDVATVGWRGAVTDLLVVASTLLLARVVGSALGMDRRTTLLVGTGSSVCGAAAVMAAEEVVQGGPDRVVVAVSTVVVFGTLALFLYPLLYPWGVAWGLWESDGLGYGLYVGSTVHEVAQVVAAGRAVGPEAAGFAVIVKMIRVMFLVPLLPVLSLILPPLEGEKGKRVVVPWFVLGFAAAVGLHSLGWVPEGVVRGLLLAGDLFLAAAMAALGLSSRVTAVRRAGCKPLILAGVLFLWLLVGGGVFNWTGKVWMG</sequence>
<name>E3CUR6_9BACT</name>
<proteinExistence type="inferred from homology"/>
<organism evidence="8 9">
    <name type="scientific">Aminomonas paucivorans DSM 12260</name>
    <dbReference type="NCBI Taxonomy" id="584708"/>
    <lineage>
        <taxon>Bacteria</taxon>
        <taxon>Thermotogati</taxon>
        <taxon>Synergistota</taxon>
        <taxon>Synergistia</taxon>
        <taxon>Synergistales</taxon>
        <taxon>Synergistaceae</taxon>
        <taxon>Aminomonas</taxon>
    </lineage>
</organism>
<comment type="similarity">
    <text evidence="2">Belongs to the UPF0324 family.</text>
</comment>
<feature type="transmembrane region" description="Helical" evidence="7">
    <location>
        <begin position="150"/>
        <end position="171"/>
    </location>
</feature>
<feature type="transmembrane region" description="Helical" evidence="7">
    <location>
        <begin position="30"/>
        <end position="50"/>
    </location>
</feature>
<feature type="transmembrane region" description="Helical" evidence="7">
    <location>
        <begin position="97"/>
        <end position="116"/>
    </location>
</feature>
<evidence type="ECO:0000256" key="1">
    <source>
        <dbReference type="ARBA" id="ARBA00004651"/>
    </source>
</evidence>
<keyword evidence="4 7" id="KW-0812">Transmembrane</keyword>
<feature type="transmembrane region" description="Helical" evidence="7">
    <location>
        <begin position="216"/>
        <end position="239"/>
    </location>
</feature>
<dbReference type="Pfam" id="PF03601">
    <property type="entry name" value="Cons_hypoth698"/>
    <property type="match status" value="1"/>
</dbReference>
<evidence type="ECO:0000256" key="5">
    <source>
        <dbReference type="ARBA" id="ARBA00022989"/>
    </source>
</evidence>
<dbReference type="InterPro" id="IPR004630">
    <property type="entry name" value="UPF0324_YeiH-like"/>
</dbReference>
<feature type="transmembrane region" description="Helical" evidence="7">
    <location>
        <begin position="278"/>
        <end position="298"/>
    </location>
</feature>
<dbReference type="HOGENOM" id="CLU_033541_0_0_0"/>
<evidence type="ECO:0000313" key="8">
    <source>
        <dbReference type="EMBL" id="EFQ23146.1"/>
    </source>
</evidence>
<dbReference type="Proteomes" id="UP000005096">
    <property type="component" value="Chromosome"/>
</dbReference>
<evidence type="ECO:0000313" key="9">
    <source>
        <dbReference type="Proteomes" id="UP000005096"/>
    </source>
</evidence>
<gene>
    <name evidence="8" type="ORF">Apau_0718</name>
</gene>
<evidence type="ECO:0000256" key="2">
    <source>
        <dbReference type="ARBA" id="ARBA00007977"/>
    </source>
</evidence>
<evidence type="ECO:0000256" key="4">
    <source>
        <dbReference type="ARBA" id="ARBA00022692"/>
    </source>
</evidence>